<dbReference type="InterPro" id="IPR036928">
    <property type="entry name" value="AS_sf"/>
</dbReference>
<reference evidence="3 4" key="1">
    <citation type="submission" date="2019-06" db="EMBL/GenBank/DDBJ databases">
        <title>Sequencing the genomes of 1000 actinobacteria strains.</title>
        <authorList>
            <person name="Klenk H.-P."/>
        </authorList>
    </citation>
    <scope>NUCLEOTIDE SEQUENCE [LARGE SCALE GENOMIC DNA]</scope>
    <source>
        <strain evidence="3 4">DSM 43186</strain>
    </source>
</reference>
<accession>A0A543IWE3</accession>
<proteinExistence type="inferred from homology"/>
<dbReference type="RefSeq" id="WP_142258995.1">
    <property type="nucleotide sequence ID" value="NZ_BMPV01000003.1"/>
</dbReference>
<dbReference type="GO" id="GO:0003824">
    <property type="term" value="F:catalytic activity"/>
    <property type="evidence" value="ECO:0007669"/>
    <property type="project" value="InterPro"/>
</dbReference>
<dbReference type="PANTHER" id="PTHR11895">
    <property type="entry name" value="TRANSAMIDASE"/>
    <property type="match status" value="1"/>
</dbReference>
<protein>
    <submittedName>
        <fullName evidence="3">Amidase</fullName>
    </submittedName>
</protein>
<dbReference type="AlphaFoldDB" id="A0A543IWE3"/>
<dbReference type="InterPro" id="IPR000120">
    <property type="entry name" value="Amidase"/>
</dbReference>
<comment type="similarity">
    <text evidence="1">Belongs to the amidase family.</text>
</comment>
<evidence type="ECO:0000256" key="1">
    <source>
        <dbReference type="ARBA" id="ARBA00009199"/>
    </source>
</evidence>
<dbReference type="Pfam" id="PF01425">
    <property type="entry name" value="Amidase"/>
    <property type="match status" value="1"/>
</dbReference>
<organism evidence="3 4">
    <name type="scientific">Thermopolyspora flexuosa</name>
    <dbReference type="NCBI Taxonomy" id="103836"/>
    <lineage>
        <taxon>Bacteria</taxon>
        <taxon>Bacillati</taxon>
        <taxon>Actinomycetota</taxon>
        <taxon>Actinomycetes</taxon>
        <taxon>Streptosporangiales</taxon>
        <taxon>Streptosporangiaceae</taxon>
        <taxon>Thermopolyspora</taxon>
    </lineage>
</organism>
<dbReference type="Gene3D" id="3.90.1300.10">
    <property type="entry name" value="Amidase signature (AS) domain"/>
    <property type="match status" value="1"/>
</dbReference>
<gene>
    <name evidence="3" type="ORF">FHX40_1576</name>
</gene>
<feature type="domain" description="Amidase" evidence="2">
    <location>
        <begin position="25"/>
        <end position="454"/>
    </location>
</feature>
<keyword evidence="4" id="KW-1185">Reference proteome</keyword>
<evidence type="ECO:0000313" key="3">
    <source>
        <dbReference type="EMBL" id="TQM74890.1"/>
    </source>
</evidence>
<sequence length="475" mass="49275">MPQIHELSALELAAAVRSRVLSPVEIAEHYLGRVAALNATTGAYVTVTAELALRQARRAERLVLQAASPDELPPLLGVPVPVQDLTPVKGVRLTLGSAAYRELVAPVDDPVVVRLREAGTVLLGKTTTSEFGLACFTESDVAPPARNPWAPGRSAGGAAGGAAVAASAGLAPVAHGVDGLGAVRVAASACGVVGVKPSRGRVPAGIFTPDPFGLTVPGVVARTVADAAALLDVLSGGGEGPEWTAPRDGTSFLDCVARDPGRLRIGVTAVSPVPGVTPDPEVRAAFERTCRLLESLGHELVETAPVLGPEGDRILDVLWFTMARLHTVRAAHARELRPLTSWLRGMGRLAAGLEVVRAHAELDRAMRDAMLCQEAAVDVVLTPTLAQQPPPIGWFTDGVGPAETFARMKAFSPFAAEANLTGRPSVTLPLYWSAEGLPIGMMLTGRWGEEGTLLSLCAQLEASRGVAQASGLSAA</sequence>
<name>A0A543IWE3_9ACTN</name>
<comment type="caution">
    <text evidence="3">The sequence shown here is derived from an EMBL/GenBank/DDBJ whole genome shotgun (WGS) entry which is preliminary data.</text>
</comment>
<dbReference type="InterPro" id="IPR023631">
    <property type="entry name" value="Amidase_dom"/>
</dbReference>
<dbReference type="OrthoDB" id="182039at2"/>
<evidence type="ECO:0000259" key="2">
    <source>
        <dbReference type="Pfam" id="PF01425"/>
    </source>
</evidence>
<dbReference type="EMBL" id="VFPQ01000001">
    <property type="protein sequence ID" value="TQM74890.1"/>
    <property type="molecule type" value="Genomic_DNA"/>
</dbReference>
<dbReference type="SUPFAM" id="SSF75304">
    <property type="entry name" value="Amidase signature (AS) enzymes"/>
    <property type="match status" value="1"/>
</dbReference>
<evidence type="ECO:0000313" key="4">
    <source>
        <dbReference type="Proteomes" id="UP000319213"/>
    </source>
</evidence>
<dbReference type="PANTHER" id="PTHR11895:SF7">
    <property type="entry name" value="GLUTAMYL-TRNA(GLN) AMIDOTRANSFERASE SUBUNIT A, MITOCHONDRIAL"/>
    <property type="match status" value="1"/>
</dbReference>
<dbReference type="Proteomes" id="UP000319213">
    <property type="component" value="Unassembled WGS sequence"/>
</dbReference>